<feature type="modified residue" description="4-aspartylphosphate" evidence="6">
    <location>
        <position position="56"/>
    </location>
</feature>
<dbReference type="InterPro" id="IPR011006">
    <property type="entry name" value="CheY-like_superfamily"/>
</dbReference>
<dbReference type="PANTHER" id="PTHR43711">
    <property type="entry name" value="TWO-COMPONENT HISTIDINE KINASE"/>
    <property type="match status" value="1"/>
</dbReference>
<dbReference type="PROSITE" id="PS50112">
    <property type="entry name" value="PAS"/>
    <property type="match status" value="1"/>
</dbReference>
<keyword evidence="4" id="KW-0418">Kinase</keyword>
<dbReference type="Gene3D" id="3.40.50.2300">
    <property type="match status" value="1"/>
</dbReference>
<dbReference type="PROSITE" id="PS50109">
    <property type="entry name" value="HIS_KIN"/>
    <property type="match status" value="1"/>
</dbReference>
<evidence type="ECO:0000313" key="10">
    <source>
        <dbReference type="EMBL" id="UWM56417.1"/>
    </source>
</evidence>
<dbReference type="EC" id="2.7.13.3" evidence="2"/>
<dbReference type="GO" id="GO:0000155">
    <property type="term" value="F:phosphorelay sensor kinase activity"/>
    <property type="evidence" value="ECO:0007669"/>
    <property type="project" value="InterPro"/>
</dbReference>
<dbReference type="GeneID" id="74942557"/>
<dbReference type="PANTHER" id="PTHR43711:SF1">
    <property type="entry name" value="HISTIDINE KINASE 1"/>
    <property type="match status" value="1"/>
</dbReference>
<dbReference type="SMART" id="SM00388">
    <property type="entry name" value="HisKA"/>
    <property type="match status" value="1"/>
</dbReference>
<dbReference type="InterPro" id="IPR003661">
    <property type="entry name" value="HisK_dim/P_dom"/>
</dbReference>
<dbReference type="SUPFAM" id="SSF52172">
    <property type="entry name" value="CheY-like"/>
    <property type="match status" value="1"/>
</dbReference>
<feature type="domain" description="Response regulatory" evidence="8">
    <location>
        <begin position="6"/>
        <end position="121"/>
    </location>
</feature>
<evidence type="ECO:0000256" key="5">
    <source>
        <dbReference type="ARBA" id="ARBA00023012"/>
    </source>
</evidence>
<evidence type="ECO:0000256" key="2">
    <source>
        <dbReference type="ARBA" id="ARBA00012438"/>
    </source>
</evidence>
<feature type="domain" description="PAS" evidence="9">
    <location>
        <begin position="158"/>
        <end position="204"/>
    </location>
</feature>
<dbReference type="CDD" id="cd00130">
    <property type="entry name" value="PAS"/>
    <property type="match status" value="1"/>
</dbReference>
<evidence type="ECO:0000256" key="1">
    <source>
        <dbReference type="ARBA" id="ARBA00000085"/>
    </source>
</evidence>
<evidence type="ECO:0000313" key="11">
    <source>
        <dbReference type="Proteomes" id="UP001057580"/>
    </source>
</evidence>
<accession>A0A9E7UCM6</accession>
<dbReference type="InterPro" id="IPR036097">
    <property type="entry name" value="HisK_dim/P_sf"/>
</dbReference>
<dbReference type="AlphaFoldDB" id="A0A9E7UCM6"/>
<reference evidence="10" key="1">
    <citation type="submission" date="2022-09" db="EMBL/GenBank/DDBJ databases">
        <title>Diverse halophilic archaea isolated from saline environments.</title>
        <authorList>
            <person name="Cui H.-L."/>
        </authorList>
    </citation>
    <scope>NUCLEOTIDE SEQUENCE</scope>
    <source>
        <strain evidence="10">ZS-35-S2</strain>
    </source>
</reference>
<evidence type="ECO:0000259" key="8">
    <source>
        <dbReference type="PROSITE" id="PS50110"/>
    </source>
</evidence>
<organism evidence="10 11">
    <name type="scientific">Salinirubellus salinus</name>
    <dbReference type="NCBI Taxonomy" id="1364945"/>
    <lineage>
        <taxon>Archaea</taxon>
        <taxon>Methanobacteriati</taxon>
        <taxon>Methanobacteriota</taxon>
        <taxon>Stenosarchaea group</taxon>
        <taxon>Halobacteria</taxon>
        <taxon>Halobacteriales</taxon>
        <taxon>Natronomonadaceae</taxon>
        <taxon>Salinirubellus</taxon>
    </lineage>
</organism>
<name>A0A9E7UCM6_9EURY</name>
<dbReference type="Pfam" id="PF00072">
    <property type="entry name" value="Response_reg"/>
    <property type="match status" value="1"/>
</dbReference>
<dbReference type="SMART" id="SM00091">
    <property type="entry name" value="PAS"/>
    <property type="match status" value="1"/>
</dbReference>
<dbReference type="SUPFAM" id="SSF47384">
    <property type="entry name" value="Homodimeric domain of signal transducing histidine kinase"/>
    <property type="match status" value="1"/>
</dbReference>
<gene>
    <name evidence="10" type="ORF">N0B31_09005</name>
</gene>
<dbReference type="Proteomes" id="UP001057580">
    <property type="component" value="Chromosome"/>
</dbReference>
<dbReference type="InterPro" id="IPR050736">
    <property type="entry name" value="Sensor_HK_Regulatory"/>
</dbReference>
<dbReference type="InterPro" id="IPR003594">
    <property type="entry name" value="HATPase_dom"/>
</dbReference>
<dbReference type="Pfam" id="PF00512">
    <property type="entry name" value="HisKA"/>
    <property type="match status" value="1"/>
</dbReference>
<dbReference type="InterPro" id="IPR005467">
    <property type="entry name" value="His_kinase_dom"/>
</dbReference>
<dbReference type="Gene3D" id="3.30.565.10">
    <property type="entry name" value="Histidine kinase-like ATPase, C-terminal domain"/>
    <property type="match status" value="1"/>
</dbReference>
<dbReference type="KEGG" id="ssai:N0B31_09005"/>
<dbReference type="Gene3D" id="1.10.287.130">
    <property type="match status" value="1"/>
</dbReference>
<dbReference type="InterPro" id="IPR036890">
    <property type="entry name" value="HATPase_C_sf"/>
</dbReference>
<dbReference type="SMART" id="SM00448">
    <property type="entry name" value="REC"/>
    <property type="match status" value="1"/>
</dbReference>
<dbReference type="InterPro" id="IPR000014">
    <property type="entry name" value="PAS"/>
</dbReference>
<evidence type="ECO:0000256" key="3">
    <source>
        <dbReference type="ARBA" id="ARBA00022679"/>
    </source>
</evidence>
<evidence type="ECO:0000256" key="6">
    <source>
        <dbReference type="PROSITE-ProRule" id="PRU00169"/>
    </source>
</evidence>
<dbReference type="InterPro" id="IPR013655">
    <property type="entry name" value="PAS_fold_3"/>
</dbReference>
<keyword evidence="3" id="KW-0808">Transferase</keyword>
<feature type="domain" description="Histidine kinase" evidence="7">
    <location>
        <begin position="269"/>
        <end position="462"/>
    </location>
</feature>
<dbReference type="Pfam" id="PF08447">
    <property type="entry name" value="PAS_3"/>
    <property type="match status" value="1"/>
</dbReference>
<keyword evidence="11" id="KW-1185">Reference proteome</keyword>
<dbReference type="Gene3D" id="3.30.450.20">
    <property type="entry name" value="PAS domain"/>
    <property type="match status" value="1"/>
</dbReference>
<keyword evidence="5" id="KW-0902">Two-component regulatory system</keyword>
<evidence type="ECO:0000259" key="9">
    <source>
        <dbReference type="PROSITE" id="PS50112"/>
    </source>
</evidence>
<evidence type="ECO:0000256" key="4">
    <source>
        <dbReference type="ARBA" id="ARBA00022777"/>
    </source>
</evidence>
<dbReference type="RefSeq" id="WP_260643531.1">
    <property type="nucleotide sequence ID" value="NZ_CP104003.1"/>
</dbReference>
<dbReference type="SUPFAM" id="SSF55785">
    <property type="entry name" value="PYP-like sensor domain (PAS domain)"/>
    <property type="match status" value="1"/>
</dbReference>
<dbReference type="CDD" id="cd00156">
    <property type="entry name" value="REC"/>
    <property type="match status" value="1"/>
</dbReference>
<proteinExistence type="predicted"/>
<dbReference type="InterPro" id="IPR035965">
    <property type="entry name" value="PAS-like_dom_sf"/>
</dbReference>
<comment type="catalytic activity">
    <reaction evidence="1">
        <text>ATP + protein L-histidine = ADP + protein N-phospho-L-histidine.</text>
        <dbReference type="EC" id="2.7.13.3"/>
    </reaction>
</comment>
<dbReference type="PROSITE" id="PS50110">
    <property type="entry name" value="RESPONSE_REGULATORY"/>
    <property type="match status" value="1"/>
</dbReference>
<dbReference type="SUPFAM" id="SSF55874">
    <property type="entry name" value="ATPase domain of HSP90 chaperone/DNA topoisomerase II/histidine kinase"/>
    <property type="match status" value="1"/>
</dbReference>
<evidence type="ECO:0000259" key="7">
    <source>
        <dbReference type="PROSITE" id="PS50109"/>
    </source>
</evidence>
<dbReference type="Pfam" id="PF02518">
    <property type="entry name" value="HATPase_c"/>
    <property type="match status" value="1"/>
</dbReference>
<protein>
    <recommendedName>
        <fullName evidence="2">histidine kinase</fullName>
        <ecNumber evidence="2">2.7.13.3</ecNumber>
    </recommendedName>
</protein>
<sequence>MTGEATVLYVDDDAAMSRVVARALGRHDDLRVETVGAAAEGVERLAIGGVDCVVSDYEMPDTDGIEFLEAIRAAGEDVPFVLYTARGSEAVAGRAIAAGVTDYLRKGEGLDHFRVLARRVHNAIETARSRRALEESEERFRAMVEGSRDAILLYRESVLYANDRACDLAGRDREALVGSEPWCFVHPDDRRRFERRVAARIAGEYLDPEFEFRVLTADGTVRELEATDRSIPVDGEPAGLVAARDVTTARRRQRELETQNRRLEEFAGVLSHDLRGPLNVVAGSLALARETGRDADFDRAAVGLDRMETLIADMLELSRHGSAVEETEPVELAAAADSVWAELGASGGTLGVEDGTVDAAPDRLHQLLANLLSNAVDHGGEAVRVTVGPLQSGGFYVEDDGHGVPPDERERVFRRGYTTADDGVGWGLVVVEHIATAHGWSVSLTEGADGGARFEFRPQLTGRTTPDGVRQA</sequence>
<dbReference type="NCBIfam" id="TIGR00229">
    <property type="entry name" value="sensory_box"/>
    <property type="match status" value="1"/>
</dbReference>
<dbReference type="EMBL" id="CP104003">
    <property type="protein sequence ID" value="UWM56417.1"/>
    <property type="molecule type" value="Genomic_DNA"/>
</dbReference>
<dbReference type="CDD" id="cd00082">
    <property type="entry name" value="HisKA"/>
    <property type="match status" value="1"/>
</dbReference>
<keyword evidence="6" id="KW-0597">Phosphoprotein</keyword>
<dbReference type="InterPro" id="IPR001789">
    <property type="entry name" value="Sig_transdc_resp-reg_receiver"/>
</dbReference>
<dbReference type="SMART" id="SM00387">
    <property type="entry name" value="HATPase_c"/>
    <property type="match status" value="1"/>
</dbReference>